<feature type="compositionally biased region" description="Basic residues" evidence="7">
    <location>
        <begin position="131"/>
        <end position="142"/>
    </location>
</feature>
<evidence type="ECO:0000256" key="6">
    <source>
        <dbReference type="RuleBase" id="RU004008"/>
    </source>
</evidence>
<dbReference type="Proteomes" id="UP000177159">
    <property type="component" value="Unassembled WGS sequence"/>
</dbReference>
<evidence type="ECO:0000313" key="8">
    <source>
        <dbReference type="EMBL" id="OGK23062.1"/>
    </source>
</evidence>
<dbReference type="InterPro" id="IPR001063">
    <property type="entry name" value="Ribosomal_uL22"/>
</dbReference>
<proteinExistence type="inferred from homology"/>
<dbReference type="InterPro" id="IPR047867">
    <property type="entry name" value="Ribosomal_uL22_bac/org-type"/>
</dbReference>
<dbReference type="Pfam" id="PF00237">
    <property type="entry name" value="Ribosomal_L22"/>
    <property type="match status" value="1"/>
</dbReference>
<keyword evidence="3 4" id="KW-0687">Ribonucleoprotein</keyword>
<comment type="function">
    <text evidence="6">This protein binds specifically to 23S rRNA; its binding is stimulated by other ribosomal proteins, e.g., L4, L17, and L20. It is important during the early stages of 50S assembly. It makes multiple contacts with different domains of the 23S rRNA in the assembled 50S subunit and ribosome.</text>
</comment>
<comment type="similarity">
    <text evidence="1 4">Belongs to the universal ribosomal protein uL22 family.</text>
</comment>
<dbReference type="AlphaFoldDB" id="A0A1F7GX51"/>
<evidence type="ECO:0000313" key="9">
    <source>
        <dbReference type="Proteomes" id="UP000177159"/>
    </source>
</evidence>
<evidence type="ECO:0000256" key="4">
    <source>
        <dbReference type="RuleBase" id="RU004005"/>
    </source>
</evidence>
<comment type="subunit">
    <text evidence="5">Part of the 50S ribosomal subunit.</text>
</comment>
<evidence type="ECO:0000256" key="5">
    <source>
        <dbReference type="RuleBase" id="RU004006"/>
    </source>
</evidence>
<keyword evidence="5" id="KW-0694">RNA-binding</keyword>
<protein>
    <recommendedName>
        <fullName evidence="6">50S ribosomal protein L22</fullName>
    </recommendedName>
</protein>
<evidence type="ECO:0000256" key="2">
    <source>
        <dbReference type="ARBA" id="ARBA00022980"/>
    </source>
</evidence>
<keyword evidence="5" id="KW-0699">rRNA-binding</keyword>
<reference evidence="8 9" key="1">
    <citation type="journal article" date="2016" name="Nat. Commun.">
        <title>Thousands of microbial genomes shed light on interconnected biogeochemical processes in an aquifer system.</title>
        <authorList>
            <person name="Anantharaman K."/>
            <person name="Brown C.T."/>
            <person name="Hug L.A."/>
            <person name="Sharon I."/>
            <person name="Castelle C.J."/>
            <person name="Probst A.J."/>
            <person name="Thomas B.C."/>
            <person name="Singh A."/>
            <person name="Wilkins M.J."/>
            <person name="Karaoz U."/>
            <person name="Brodie E.L."/>
            <person name="Williams K.H."/>
            <person name="Hubbard S.S."/>
            <person name="Banfield J.F."/>
        </authorList>
    </citation>
    <scope>NUCLEOTIDE SEQUENCE [LARGE SCALE GENOMIC DNA]</scope>
</reference>
<organism evidence="8 9">
    <name type="scientific">Candidatus Roizmanbacteria bacterium RIFCSPHIGHO2_02_FULL_37_24</name>
    <dbReference type="NCBI Taxonomy" id="1802037"/>
    <lineage>
        <taxon>Bacteria</taxon>
        <taxon>Candidatus Roizmaniibacteriota</taxon>
    </lineage>
</organism>
<dbReference type="EMBL" id="MFZM01000028">
    <property type="protein sequence ID" value="OGK23062.1"/>
    <property type="molecule type" value="Genomic_DNA"/>
</dbReference>
<dbReference type="GO" id="GO:0006412">
    <property type="term" value="P:translation"/>
    <property type="evidence" value="ECO:0007669"/>
    <property type="project" value="InterPro"/>
</dbReference>
<comment type="caution">
    <text evidence="8">The sequence shown here is derived from an EMBL/GenBank/DDBJ whole genome shotgun (WGS) entry which is preliminary data.</text>
</comment>
<dbReference type="PANTHER" id="PTHR13501:SF8">
    <property type="entry name" value="LARGE RIBOSOMAL SUBUNIT PROTEIN UL22M"/>
    <property type="match status" value="1"/>
</dbReference>
<dbReference type="PANTHER" id="PTHR13501">
    <property type="entry name" value="CHLOROPLAST 50S RIBOSOMAL PROTEIN L22-RELATED"/>
    <property type="match status" value="1"/>
</dbReference>
<gene>
    <name evidence="8" type="ORF">A3C24_00245</name>
</gene>
<dbReference type="InterPro" id="IPR036394">
    <property type="entry name" value="Ribosomal_uL22_sf"/>
</dbReference>
<evidence type="ECO:0000256" key="7">
    <source>
        <dbReference type="SAM" id="MobiDB-lite"/>
    </source>
</evidence>
<dbReference type="Gene3D" id="3.90.470.10">
    <property type="entry name" value="Ribosomal protein L22/L17"/>
    <property type="match status" value="1"/>
</dbReference>
<accession>A0A1F7GX51</accession>
<dbReference type="GO" id="GO:0022625">
    <property type="term" value="C:cytosolic large ribosomal subunit"/>
    <property type="evidence" value="ECO:0007669"/>
    <property type="project" value="TreeGrafter"/>
</dbReference>
<dbReference type="GO" id="GO:0003735">
    <property type="term" value="F:structural constituent of ribosome"/>
    <property type="evidence" value="ECO:0007669"/>
    <property type="project" value="InterPro"/>
</dbReference>
<keyword evidence="2 4" id="KW-0689">Ribosomal protein</keyword>
<dbReference type="SUPFAM" id="SSF54843">
    <property type="entry name" value="Ribosomal protein L22"/>
    <property type="match status" value="1"/>
</dbReference>
<feature type="region of interest" description="Disordered" evidence="7">
    <location>
        <begin position="118"/>
        <end position="142"/>
    </location>
</feature>
<evidence type="ECO:0000256" key="3">
    <source>
        <dbReference type="ARBA" id="ARBA00023274"/>
    </source>
</evidence>
<dbReference type="GO" id="GO:0019843">
    <property type="term" value="F:rRNA binding"/>
    <property type="evidence" value="ECO:0007669"/>
    <property type="project" value="UniProtKB-KW"/>
</dbReference>
<sequence length="142" mass="16215">MEAHAYIKFVRISPIKLRFIADHVKSLKPKEALDYLYLSNKRSAKVLYKAIKTALDSGKIKFNMQPEQTKFKRLMIDGGPVLKRFRAGGRGVAKPYKRKSSHITVIIEGITPAQKVTMPKKEIETQTQSTTRKKSLKVTKKK</sequence>
<evidence type="ECO:0000256" key="1">
    <source>
        <dbReference type="ARBA" id="ARBA00009451"/>
    </source>
</evidence>
<name>A0A1F7GX51_9BACT</name>